<evidence type="ECO:0000313" key="1">
    <source>
        <dbReference type="EMBL" id="MBD1430598.1"/>
    </source>
</evidence>
<protein>
    <recommendedName>
        <fullName evidence="3">DNA-binding protein</fullName>
    </recommendedName>
</protein>
<sequence length="92" mass="10248">MQIDYKLAAMLGKAAEIGAIKALTHVGHLKPYISMSEAGRRAGKTQVKKWMDSGQLKFEQSDSFRTIRIDRVSFESLNSGVELIKHIDINGN</sequence>
<organism evidence="1 2">
    <name type="scientific">Sphingobacterium litopenaei</name>
    <dbReference type="NCBI Taxonomy" id="2763500"/>
    <lineage>
        <taxon>Bacteria</taxon>
        <taxon>Pseudomonadati</taxon>
        <taxon>Bacteroidota</taxon>
        <taxon>Sphingobacteriia</taxon>
        <taxon>Sphingobacteriales</taxon>
        <taxon>Sphingobacteriaceae</taxon>
        <taxon>Sphingobacterium</taxon>
    </lineage>
</organism>
<comment type="caution">
    <text evidence="1">The sequence shown here is derived from an EMBL/GenBank/DDBJ whole genome shotgun (WGS) entry which is preliminary data.</text>
</comment>
<evidence type="ECO:0008006" key="3">
    <source>
        <dbReference type="Google" id="ProtNLM"/>
    </source>
</evidence>
<name>A0ABR7YH06_9SPHI</name>
<gene>
    <name evidence="1" type="ORF">H8B04_13695</name>
</gene>
<keyword evidence="2" id="KW-1185">Reference proteome</keyword>
<reference evidence="1 2" key="1">
    <citation type="submission" date="2020-08" db="EMBL/GenBank/DDBJ databases">
        <title>Sphingobacterium sp. DN04309 isolated from aquaculture water.</title>
        <authorList>
            <person name="Zhang M."/>
        </authorList>
    </citation>
    <scope>NUCLEOTIDE SEQUENCE [LARGE SCALE GENOMIC DNA]</scope>
    <source>
        <strain evidence="1 2">DN04309</strain>
    </source>
</reference>
<dbReference type="RefSeq" id="WP_190302709.1">
    <property type="nucleotide sequence ID" value="NZ_JACOIJ010000032.1"/>
</dbReference>
<dbReference type="Proteomes" id="UP000651271">
    <property type="component" value="Unassembled WGS sequence"/>
</dbReference>
<dbReference type="EMBL" id="JACOIJ010000032">
    <property type="protein sequence ID" value="MBD1430598.1"/>
    <property type="molecule type" value="Genomic_DNA"/>
</dbReference>
<evidence type="ECO:0000313" key="2">
    <source>
        <dbReference type="Proteomes" id="UP000651271"/>
    </source>
</evidence>
<accession>A0ABR7YH06</accession>
<proteinExistence type="predicted"/>